<keyword evidence="4" id="KW-1185">Reference proteome</keyword>
<reference evidence="3 4" key="2">
    <citation type="journal article" date="1995" name="Appl. Microbiol. Biotechnol.">
        <title>Purification and properties of an alkaline protease from alkalophilic Bacillus sp. KSM-K16.</title>
        <authorList>
            <person name="Kobayashi T."/>
            <person name="Hakamada Y."/>
            <person name="Adachi S."/>
            <person name="Hitomi J."/>
            <person name="Yoshimatsu T."/>
            <person name="Koike K."/>
            <person name="Kawai S."/>
            <person name="Ito S."/>
        </authorList>
    </citation>
    <scope>NUCLEOTIDE SEQUENCE [LARGE SCALE GENOMIC DNA]</scope>
    <source>
        <strain evidence="3 4">KSM-K16</strain>
    </source>
</reference>
<dbReference type="PANTHER" id="PTHR22916">
    <property type="entry name" value="GLYCOSYLTRANSFERASE"/>
    <property type="match status" value="1"/>
</dbReference>
<reference evidence="3 4" key="1">
    <citation type="journal article" date="1994" name="J. Ferment. Bioeng.">
        <title>Molecular cloning and nucleotide sequence of the gene for an alkaline protease from the alkalophilic Bacillus sp. KSM-K16.</title>
        <authorList>
            <person name="Hakamada Y."/>
            <person name="Kobayashi T."/>
            <person name="Hitomi J."/>
            <person name="Kawai S."/>
            <person name="Ito S."/>
        </authorList>
    </citation>
    <scope>NUCLEOTIDE SEQUENCE [LARGE SCALE GENOMIC DNA]</scope>
    <source>
        <strain evidence="3 4">KSM-K16</strain>
    </source>
</reference>
<protein>
    <submittedName>
        <fullName evidence="3">Glycosyltransferase</fullName>
    </submittedName>
</protein>
<name>Q5WBN4_SHOC1</name>
<evidence type="ECO:0000256" key="1">
    <source>
        <dbReference type="ARBA" id="ARBA00006739"/>
    </source>
</evidence>
<dbReference type="CAZy" id="GT2">
    <property type="family name" value="Glycosyltransferase Family 2"/>
</dbReference>
<gene>
    <name evidence="3" type="ordered locus">ABC3693</name>
</gene>
<dbReference type="Pfam" id="PF00535">
    <property type="entry name" value="Glycos_transf_2"/>
    <property type="match status" value="1"/>
</dbReference>
<dbReference type="HOGENOM" id="CLU_025996_2_1_9"/>
<dbReference type="Gene3D" id="3.90.550.10">
    <property type="entry name" value="Spore Coat Polysaccharide Biosynthesis Protein SpsA, Chain A"/>
    <property type="match status" value="1"/>
</dbReference>
<evidence type="ECO:0000313" key="3">
    <source>
        <dbReference type="EMBL" id="BAD66226.1"/>
    </source>
</evidence>
<evidence type="ECO:0000313" key="4">
    <source>
        <dbReference type="Proteomes" id="UP000001168"/>
    </source>
</evidence>
<dbReference type="OrthoDB" id="9802649at2"/>
<dbReference type="eggNOG" id="COG0463">
    <property type="taxonomic scope" value="Bacteria"/>
</dbReference>
<comment type="similarity">
    <text evidence="1">Belongs to the glycosyltransferase 2 family.</text>
</comment>
<feature type="domain" description="Glycosyltransferase 2-like" evidence="2">
    <location>
        <begin position="17"/>
        <end position="151"/>
    </location>
</feature>
<reference evidence="3 4" key="5">
    <citation type="journal article" date="2007" name="Extremophiles">
        <title>Intragenomic diversity of the V1 regions of 16S rRNA genes in high-alkaline protease-producing Bacillus clausii spp.</title>
        <authorList>
            <person name="Kageyama Y."/>
            <person name="Takaki Y."/>
            <person name="Shimamura S."/>
            <person name="Nishi S."/>
            <person name="Nogi Y."/>
            <person name="Uchimura K."/>
            <person name="Kobayashi T."/>
            <person name="Hitomi J."/>
            <person name="Ozaki K."/>
            <person name="Kawai S."/>
            <person name="Ito S."/>
            <person name="Horikoshi K."/>
        </authorList>
    </citation>
    <scope>NUCLEOTIDE SEQUENCE [LARGE SCALE GENOMIC DNA]</scope>
    <source>
        <strain evidence="3 4">KSM-K16</strain>
    </source>
</reference>
<dbReference type="AlphaFoldDB" id="Q5WBN4"/>
<dbReference type="Proteomes" id="UP000001168">
    <property type="component" value="Chromosome"/>
</dbReference>
<reference evidence="4" key="4">
    <citation type="submission" date="2003-10" db="EMBL/GenBank/DDBJ databases">
        <title>The complete genome sequence of the alkaliphilic Bacillus clausii KSM-K16.</title>
        <authorList>
            <person name="Takaki Y."/>
            <person name="Kageyama Y."/>
            <person name="Shimamura S."/>
            <person name="Suzuki H."/>
            <person name="Nishi S."/>
            <person name="Hatada Y."/>
            <person name="Kawai S."/>
            <person name="Ito S."/>
            <person name="Horikoshi K."/>
        </authorList>
    </citation>
    <scope>NUCLEOTIDE SEQUENCE [LARGE SCALE GENOMIC DNA]</scope>
    <source>
        <strain evidence="4">KSM-K16</strain>
    </source>
</reference>
<organism evidence="3 4">
    <name type="scientific">Shouchella clausii (strain KSM-K16)</name>
    <name type="common">Alkalihalobacillus clausii</name>
    <dbReference type="NCBI Taxonomy" id="66692"/>
    <lineage>
        <taxon>Bacteria</taxon>
        <taxon>Bacillati</taxon>
        <taxon>Bacillota</taxon>
        <taxon>Bacilli</taxon>
        <taxon>Bacillales</taxon>
        <taxon>Bacillaceae</taxon>
        <taxon>Shouchella</taxon>
    </lineage>
</organism>
<dbReference type="GO" id="GO:0016758">
    <property type="term" value="F:hexosyltransferase activity"/>
    <property type="evidence" value="ECO:0007669"/>
    <property type="project" value="UniProtKB-ARBA"/>
</dbReference>
<dbReference type="PANTHER" id="PTHR22916:SF3">
    <property type="entry name" value="UDP-GLCNAC:BETAGAL BETA-1,3-N-ACETYLGLUCOSAMINYLTRANSFERASE-LIKE PROTEIN 1"/>
    <property type="match status" value="1"/>
</dbReference>
<reference evidence="3 4" key="3">
    <citation type="journal article" date="1997" name="Protein Eng.">
        <title>High-resolution crystal structure of M-protease: phylogeny aided analysis of the high-alkaline adaptation mechanism.</title>
        <authorList>
            <person name="Shirai T."/>
            <person name="Suzuki A."/>
            <person name="Yamane T."/>
            <person name="Ashida T."/>
            <person name="Kobayashi T."/>
            <person name="Ito S."/>
        </authorList>
    </citation>
    <scope>NUCLEOTIDE SEQUENCE [LARGE SCALE GENOMIC DNA]</scope>
    <source>
        <strain evidence="3 4">KSM-K16</strain>
    </source>
</reference>
<dbReference type="STRING" id="66692.ABC3693"/>
<dbReference type="InterPro" id="IPR029044">
    <property type="entry name" value="Nucleotide-diphossugar_trans"/>
</dbReference>
<dbReference type="EMBL" id="AP006627">
    <property type="protein sequence ID" value="BAD66226.1"/>
    <property type="molecule type" value="Genomic_DNA"/>
</dbReference>
<dbReference type="SUPFAM" id="SSF53448">
    <property type="entry name" value="Nucleotide-diphospho-sugar transferases"/>
    <property type="match status" value="1"/>
</dbReference>
<evidence type="ECO:0000259" key="2">
    <source>
        <dbReference type="Pfam" id="PF00535"/>
    </source>
</evidence>
<dbReference type="KEGG" id="bcl:ABC3693"/>
<sequence>MKSVAILLAVYKPNLVFLRDLLRSIESQDYSNISVHIRDDSGDNSYKEVILRTANECLKEKNFNYKLNEANYGSNKTFELLTKEANADFVAYCDQDDVWQPEKIRTLINKIHQEGSVIAYSDLSLIDKDGNELGDSFKDYSKRLKHVKGNNLTSFFLNRNSITGCTMLIETNVAKKALPFPSSEIYVHDHWLALVASTVGRVSYVDAPLVKYRLHEDNQIGANVLDSIFSKDDYIKIKLKKDLDRLQIIETRFDSNYQRDFLQHKDYVLLRNKQLTKKSIINSIKLLRHIRKDFSLVSFELMINWIPEKYTVKIISKIK</sequence>
<accession>Q5WBN4</accession>
<dbReference type="RefSeq" id="WP_011248531.1">
    <property type="nucleotide sequence ID" value="NC_006582.1"/>
</dbReference>
<dbReference type="InterPro" id="IPR001173">
    <property type="entry name" value="Glyco_trans_2-like"/>
</dbReference>
<proteinExistence type="inferred from homology"/>